<comment type="catalytic activity">
    <reaction evidence="7">
        <text>a peptidoglycan chain = a peptidoglycan chain with N-acetyl-1,6-anhydromuramyl-[peptide] at the reducing end + a peptidoglycan chain with N-acetylglucosamine at the non-reducing end.</text>
        <dbReference type="EC" id="4.2.2.29"/>
    </reaction>
</comment>
<comment type="subcellular location">
    <subcellularLocation>
        <location evidence="7">Cell membrane</location>
        <topology evidence="7">Single-pass membrane protein</topology>
    </subcellularLocation>
</comment>
<organism evidence="9 10">
    <name type="scientific">Antiquaquibacter soli</name>
    <dbReference type="NCBI Taxonomy" id="3064523"/>
    <lineage>
        <taxon>Bacteria</taxon>
        <taxon>Bacillati</taxon>
        <taxon>Actinomycetota</taxon>
        <taxon>Actinomycetes</taxon>
        <taxon>Micrococcales</taxon>
        <taxon>Microbacteriaceae</taxon>
        <taxon>Antiquaquibacter</taxon>
    </lineage>
</organism>
<feature type="region of interest" description="Disordered" evidence="8">
    <location>
        <begin position="1"/>
        <end position="118"/>
    </location>
</feature>
<comment type="caution">
    <text evidence="9">The sequence shown here is derived from an EMBL/GenBank/DDBJ whole genome shotgun (WGS) entry which is preliminary data.</text>
</comment>
<feature type="compositionally biased region" description="Low complexity" evidence="8">
    <location>
        <begin position="68"/>
        <end position="80"/>
    </location>
</feature>
<keyword evidence="10" id="KW-1185">Reference proteome</keyword>
<evidence type="ECO:0000256" key="2">
    <source>
        <dbReference type="ARBA" id="ARBA00022692"/>
    </source>
</evidence>
<dbReference type="InterPro" id="IPR003770">
    <property type="entry name" value="MLTG-like"/>
</dbReference>
<dbReference type="NCBIfam" id="TIGR00247">
    <property type="entry name" value="endolytic transglycosylase MltG"/>
    <property type="match status" value="1"/>
</dbReference>
<evidence type="ECO:0000256" key="6">
    <source>
        <dbReference type="ARBA" id="ARBA00023316"/>
    </source>
</evidence>
<comment type="similarity">
    <text evidence="7">Belongs to the transglycosylase MltG family.</text>
</comment>
<feature type="compositionally biased region" description="Gly residues" evidence="8">
    <location>
        <begin position="96"/>
        <end position="112"/>
    </location>
</feature>
<accession>A0ABT9BLX9</accession>
<dbReference type="EMBL" id="JAUQUB010000001">
    <property type="protein sequence ID" value="MDO7882034.1"/>
    <property type="molecule type" value="Genomic_DNA"/>
</dbReference>
<dbReference type="RefSeq" id="WP_305002420.1">
    <property type="nucleotide sequence ID" value="NZ_JAUQUB010000001.1"/>
</dbReference>
<keyword evidence="4 7" id="KW-0472">Membrane</keyword>
<feature type="compositionally biased region" description="Basic and acidic residues" evidence="8">
    <location>
        <begin position="82"/>
        <end position="93"/>
    </location>
</feature>
<dbReference type="PANTHER" id="PTHR30518">
    <property type="entry name" value="ENDOLYTIC MUREIN TRANSGLYCOSYLASE"/>
    <property type="match status" value="1"/>
</dbReference>
<keyword evidence="5 7" id="KW-0456">Lyase</keyword>
<evidence type="ECO:0000256" key="4">
    <source>
        <dbReference type="ARBA" id="ARBA00023136"/>
    </source>
</evidence>
<keyword evidence="3 7" id="KW-1133">Transmembrane helix</keyword>
<comment type="function">
    <text evidence="7">Functions as a peptidoglycan terminase that cleaves nascent peptidoglycan strands endolytically to terminate their elongation.</text>
</comment>
<keyword evidence="6 7" id="KW-0961">Cell wall biogenesis/degradation</keyword>
<evidence type="ECO:0000256" key="3">
    <source>
        <dbReference type="ARBA" id="ARBA00022989"/>
    </source>
</evidence>
<reference evidence="9 10" key="1">
    <citation type="submission" date="2023-07" db="EMBL/GenBank/DDBJ databases">
        <title>Protaetiibacter sp. nov WY-16 isolated from soil.</title>
        <authorList>
            <person name="Liu B."/>
            <person name="Wan Y."/>
        </authorList>
    </citation>
    <scope>NUCLEOTIDE SEQUENCE [LARGE SCALE GENOMIC DNA]</scope>
    <source>
        <strain evidence="9 10">WY-16</strain>
    </source>
</reference>
<feature type="transmembrane region" description="Helical" evidence="7">
    <location>
        <begin position="126"/>
        <end position="150"/>
    </location>
</feature>
<dbReference type="Pfam" id="PF02618">
    <property type="entry name" value="YceG"/>
    <property type="match status" value="1"/>
</dbReference>
<dbReference type="HAMAP" id="MF_02065">
    <property type="entry name" value="MltG"/>
    <property type="match status" value="1"/>
</dbReference>
<evidence type="ECO:0000256" key="8">
    <source>
        <dbReference type="SAM" id="MobiDB-lite"/>
    </source>
</evidence>
<keyword evidence="1 7" id="KW-1003">Cell membrane</keyword>
<evidence type="ECO:0000256" key="5">
    <source>
        <dbReference type="ARBA" id="ARBA00023239"/>
    </source>
</evidence>
<feature type="compositionally biased region" description="Low complexity" evidence="8">
    <location>
        <begin position="40"/>
        <end position="55"/>
    </location>
</feature>
<gene>
    <name evidence="7 9" type="primary">mltG</name>
    <name evidence="9" type="ORF">Q5716_07305</name>
</gene>
<protein>
    <recommendedName>
        <fullName evidence="7">Endolytic murein transglycosylase</fullName>
        <ecNumber evidence="7">4.2.2.29</ecNumber>
    </recommendedName>
    <alternativeName>
        <fullName evidence="7">Peptidoglycan lytic transglycosylase</fullName>
    </alternativeName>
    <alternativeName>
        <fullName evidence="7">Peptidoglycan polymerization terminase</fullName>
    </alternativeName>
</protein>
<dbReference type="PANTHER" id="PTHR30518:SF2">
    <property type="entry name" value="ENDOLYTIC MUREIN TRANSGLYCOSYLASE"/>
    <property type="match status" value="1"/>
</dbReference>
<feature type="site" description="Important for catalytic activity" evidence="7">
    <location>
        <position position="349"/>
    </location>
</feature>
<proteinExistence type="inferred from homology"/>
<evidence type="ECO:0000256" key="1">
    <source>
        <dbReference type="ARBA" id="ARBA00022475"/>
    </source>
</evidence>
<evidence type="ECO:0000313" key="9">
    <source>
        <dbReference type="EMBL" id="MDO7882034.1"/>
    </source>
</evidence>
<dbReference type="Proteomes" id="UP001241072">
    <property type="component" value="Unassembled WGS sequence"/>
</dbReference>
<evidence type="ECO:0000313" key="10">
    <source>
        <dbReference type="Proteomes" id="UP001241072"/>
    </source>
</evidence>
<evidence type="ECO:0000256" key="7">
    <source>
        <dbReference type="HAMAP-Rule" id="MF_02065"/>
    </source>
</evidence>
<dbReference type="EC" id="4.2.2.29" evidence="7"/>
<keyword evidence="2 7" id="KW-0812">Transmembrane</keyword>
<sequence>MANEPSWEDFFTTQPDERSAPQQAAPVPGEQFPPQPASPTPTAQYPAMPQAAAAASDQDEDPFGGLFGPADPAPGTAGAPLSRRELRENEGRRGRGAGGGSGRGSGGGGRGSDSGYPRAPRKRNLLWLKITLPIVIVLGGLGGAAAFVWANYEEQVRELLGWELPNDYEGSGNGEEVIVTIQSGDIGADVANTLHQAGVTMTFDAVYDILLEDDSIGFLPGNWRLQKEMSAESAIAALQDPANKVTNELLITEGAVLPDVLEIIAETTGIPLADVQAAAANPQAYGVPAEAPSLEGYLFPATYQLEGTESAQDILQLLVNTMFEHLDAFGVAPDQRHQVLTMASIIQREAGWNIDDFYKVSRVFYNRLDQGINLESDATVAYGTGNLHTVWTTDEERADASNPYNTYANPGMPIGPIGLPGDDAISAALNPADGPWLFFVPINLATGETVFSETVDEHQAAVDQLLAWCDASAENAAYCE</sequence>
<name>A0ABT9BLX9_9MICO</name>